<reference evidence="9 10" key="1">
    <citation type="submission" date="2020-08" db="EMBL/GenBank/DDBJ databases">
        <title>Genomic Encyclopedia of Type Strains, Phase III (KMG-III): the genomes of soil and plant-associated and newly described type strains.</title>
        <authorList>
            <person name="Whitman W."/>
        </authorList>
    </citation>
    <scope>NUCLEOTIDE SEQUENCE [LARGE SCALE GENOMIC DNA]</scope>
    <source>
        <strain evidence="9 10">CECT 3265</strain>
    </source>
</reference>
<dbReference type="InterPro" id="IPR036259">
    <property type="entry name" value="MFS_trans_sf"/>
</dbReference>
<feature type="transmembrane region" description="Helical" evidence="7">
    <location>
        <begin position="227"/>
        <end position="253"/>
    </location>
</feature>
<dbReference type="SUPFAM" id="SSF103473">
    <property type="entry name" value="MFS general substrate transporter"/>
    <property type="match status" value="1"/>
</dbReference>
<dbReference type="GO" id="GO:0022857">
    <property type="term" value="F:transmembrane transporter activity"/>
    <property type="evidence" value="ECO:0007669"/>
    <property type="project" value="InterPro"/>
</dbReference>
<comment type="caution">
    <text evidence="9">The sequence shown here is derived from an EMBL/GenBank/DDBJ whole genome shotgun (WGS) entry which is preliminary data.</text>
</comment>
<feature type="transmembrane region" description="Helical" evidence="7">
    <location>
        <begin position="26"/>
        <end position="44"/>
    </location>
</feature>
<evidence type="ECO:0000256" key="4">
    <source>
        <dbReference type="ARBA" id="ARBA00022692"/>
    </source>
</evidence>
<accession>A0A7W7LGF9</accession>
<dbReference type="PANTHER" id="PTHR23513">
    <property type="entry name" value="INTEGRAL MEMBRANE EFFLUX PROTEIN-RELATED"/>
    <property type="match status" value="1"/>
</dbReference>
<proteinExistence type="predicted"/>
<evidence type="ECO:0000256" key="1">
    <source>
        <dbReference type="ARBA" id="ARBA00004651"/>
    </source>
</evidence>
<keyword evidence="3" id="KW-1003">Cell membrane</keyword>
<feature type="transmembrane region" description="Helical" evidence="7">
    <location>
        <begin position="315"/>
        <end position="336"/>
    </location>
</feature>
<dbReference type="AlphaFoldDB" id="A0A7W7LGF9"/>
<dbReference type="InterPro" id="IPR010290">
    <property type="entry name" value="TM_effector"/>
</dbReference>
<feature type="transmembrane region" description="Helical" evidence="7">
    <location>
        <begin position="50"/>
        <end position="69"/>
    </location>
</feature>
<evidence type="ECO:0000259" key="8">
    <source>
        <dbReference type="PROSITE" id="PS50850"/>
    </source>
</evidence>
<dbReference type="GO" id="GO:0005886">
    <property type="term" value="C:plasma membrane"/>
    <property type="evidence" value="ECO:0007669"/>
    <property type="project" value="UniProtKB-SubCell"/>
</dbReference>
<comment type="subcellular location">
    <subcellularLocation>
        <location evidence="1">Cell membrane</location>
        <topology evidence="1">Multi-pass membrane protein</topology>
    </subcellularLocation>
</comment>
<sequence length="426" mass="44173">MTGKPRQGSVAGREFRLFWLGETTSLLGNGIAVVALPLVAVITLHAGTLVVGLLTSVAYLPWLILGLPAGAWVDRLPRRPVMLVCDAVSFVAFASVPVAAWVGVLTIPHLLLAAFIGGCANVFFTTAQRAYMPTLLSDAELLAGNARLQGSESTAEVTGPGLAGLLVQAFGAVTGLLANALSFVVSWLCLRAIRTTEPPPPAVRRRRLRTEVGDGLRFLFRDPILRTLAVFSAMSNIALTGMSSIEVAFLVRTVGADEAVVGAVLTLCGLGGVLGVLLSNRVSHRFGTARAALICQVGAAPFTLLFPLTGPGAGLAFFVVGGVGAGAGVVAASIITDTFRQRYCPPGLIGRISASAAVISFGAIAVGGLLGGALGELSGVRETLWMMSGLQVLSTVILLFSPIRKLRDFPESERAIFAAEAGKVMS</sequence>
<organism evidence="9 10">
    <name type="scientific">Streptomyces netropsis</name>
    <name type="common">Streptoverticillium netropsis</name>
    <dbReference type="NCBI Taxonomy" id="55404"/>
    <lineage>
        <taxon>Bacteria</taxon>
        <taxon>Bacillati</taxon>
        <taxon>Actinomycetota</taxon>
        <taxon>Actinomycetes</taxon>
        <taxon>Kitasatosporales</taxon>
        <taxon>Streptomycetaceae</taxon>
        <taxon>Streptomyces</taxon>
    </lineage>
</organism>
<evidence type="ECO:0000256" key="3">
    <source>
        <dbReference type="ARBA" id="ARBA00022475"/>
    </source>
</evidence>
<evidence type="ECO:0000256" key="7">
    <source>
        <dbReference type="SAM" id="Phobius"/>
    </source>
</evidence>
<gene>
    <name evidence="9" type="ORF">FHS38_005813</name>
</gene>
<dbReference type="Pfam" id="PF05977">
    <property type="entry name" value="MFS_3"/>
    <property type="match status" value="1"/>
</dbReference>
<keyword evidence="2" id="KW-0813">Transport</keyword>
<protein>
    <submittedName>
        <fullName evidence="9">MFS family permease</fullName>
    </submittedName>
</protein>
<feature type="transmembrane region" description="Helical" evidence="7">
    <location>
        <begin position="81"/>
        <end position="104"/>
    </location>
</feature>
<dbReference type="PANTHER" id="PTHR23513:SF6">
    <property type="entry name" value="MAJOR FACILITATOR SUPERFAMILY ASSOCIATED DOMAIN-CONTAINING PROTEIN"/>
    <property type="match status" value="1"/>
</dbReference>
<dbReference type="PROSITE" id="PS50850">
    <property type="entry name" value="MFS"/>
    <property type="match status" value="1"/>
</dbReference>
<feature type="transmembrane region" description="Helical" evidence="7">
    <location>
        <begin position="348"/>
        <end position="371"/>
    </location>
</feature>
<evidence type="ECO:0000256" key="2">
    <source>
        <dbReference type="ARBA" id="ARBA00022448"/>
    </source>
</evidence>
<feature type="domain" description="Major facilitator superfamily (MFS) profile" evidence="8">
    <location>
        <begin position="224"/>
        <end position="426"/>
    </location>
</feature>
<feature type="transmembrane region" description="Helical" evidence="7">
    <location>
        <begin position="259"/>
        <end position="279"/>
    </location>
</feature>
<keyword evidence="4 7" id="KW-0812">Transmembrane</keyword>
<dbReference type="InterPro" id="IPR020846">
    <property type="entry name" value="MFS_dom"/>
</dbReference>
<dbReference type="Proteomes" id="UP000556436">
    <property type="component" value="Unassembled WGS sequence"/>
</dbReference>
<evidence type="ECO:0000313" key="9">
    <source>
        <dbReference type="EMBL" id="MBB4889737.1"/>
    </source>
</evidence>
<name>A0A7W7LGF9_STRNE</name>
<dbReference type="EMBL" id="JACHJG010000014">
    <property type="protein sequence ID" value="MBB4889737.1"/>
    <property type="molecule type" value="Genomic_DNA"/>
</dbReference>
<evidence type="ECO:0000313" key="10">
    <source>
        <dbReference type="Proteomes" id="UP000556436"/>
    </source>
</evidence>
<evidence type="ECO:0000256" key="5">
    <source>
        <dbReference type="ARBA" id="ARBA00022989"/>
    </source>
</evidence>
<evidence type="ECO:0000256" key="6">
    <source>
        <dbReference type="ARBA" id="ARBA00023136"/>
    </source>
</evidence>
<keyword evidence="10" id="KW-1185">Reference proteome</keyword>
<feature type="transmembrane region" description="Helical" evidence="7">
    <location>
        <begin position="383"/>
        <end position="400"/>
    </location>
</feature>
<keyword evidence="6 7" id="KW-0472">Membrane</keyword>
<feature type="transmembrane region" description="Helical" evidence="7">
    <location>
        <begin position="110"/>
        <end position="127"/>
    </location>
</feature>
<dbReference type="Gene3D" id="1.20.1250.20">
    <property type="entry name" value="MFS general substrate transporter like domains"/>
    <property type="match status" value="1"/>
</dbReference>
<dbReference type="RefSeq" id="WP_184738407.1">
    <property type="nucleotide sequence ID" value="NZ_JACHJG010000014.1"/>
</dbReference>
<keyword evidence="5 7" id="KW-1133">Transmembrane helix</keyword>
<dbReference type="CDD" id="cd06173">
    <property type="entry name" value="MFS_MefA_like"/>
    <property type="match status" value="1"/>
</dbReference>
<feature type="transmembrane region" description="Helical" evidence="7">
    <location>
        <begin position="291"/>
        <end position="309"/>
    </location>
</feature>